<gene>
    <name evidence="2" type="ORF">JAAARDRAFT_297834</name>
</gene>
<sequence length="269" mass="30008">MSPTILLSLPPMSAYFSSSPSSTSQPTVTPSLLSHLPSNPHIREKLLDMCEHVIRLNPCFNWPHFKGRIRALFNTDFSEGEKYCDSTGTDQEREHERAREILYGHAGPSFSTSIESPKSSVPTLSFFAAASAALALGALVWKEEDWEGKEEISRRPVSEPSSVHDMSGTSSENGTGRKRKTKVKGDHPEPLLSTHVIPEMDSACSTDPSFLHALSQQSLSISENYCPYDLDYLVGAILQVCPFTDLRLIRVNNFPCRRHCMHCMTEHLE</sequence>
<dbReference type="AlphaFoldDB" id="A0A067PPG1"/>
<dbReference type="HOGENOM" id="CLU_1034628_0_0_1"/>
<reference evidence="3" key="1">
    <citation type="journal article" date="2014" name="Proc. Natl. Acad. Sci. U.S.A.">
        <title>Extensive sampling of basidiomycete genomes demonstrates inadequacy of the white-rot/brown-rot paradigm for wood decay fungi.</title>
        <authorList>
            <person name="Riley R."/>
            <person name="Salamov A.A."/>
            <person name="Brown D.W."/>
            <person name="Nagy L.G."/>
            <person name="Floudas D."/>
            <person name="Held B.W."/>
            <person name="Levasseur A."/>
            <person name="Lombard V."/>
            <person name="Morin E."/>
            <person name="Otillar R."/>
            <person name="Lindquist E.A."/>
            <person name="Sun H."/>
            <person name="LaButti K.M."/>
            <person name="Schmutz J."/>
            <person name="Jabbour D."/>
            <person name="Luo H."/>
            <person name="Baker S.E."/>
            <person name="Pisabarro A.G."/>
            <person name="Walton J.D."/>
            <person name="Blanchette R.A."/>
            <person name="Henrissat B."/>
            <person name="Martin F."/>
            <person name="Cullen D."/>
            <person name="Hibbett D.S."/>
            <person name="Grigoriev I.V."/>
        </authorList>
    </citation>
    <scope>NUCLEOTIDE SEQUENCE [LARGE SCALE GENOMIC DNA]</scope>
    <source>
        <strain evidence="3">MUCL 33604</strain>
    </source>
</reference>
<protein>
    <submittedName>
        <fullName evidence="2">Uncharacterized protein</fullName>
    </submittedName>
</protein>
<name>A0A067PPG1_9AGAM</name>
<organism evidence="2 3">
    <name type="scientific">Jaapia argillacea MUCL 33604</name>
    <dbReference type="NCBI Taxonomy" id="933084"/>
    <lineage>
        <taxon>Eukaryota</taxon>
        <taxon>Fungi</taxon>
        <taxon>Dikarya</taxon>
        <taxon>Basidiomycota</taxon>
        <taxon>Agaricomycotina</taxon>
        <taxon>Agaricomycetes</taxon>
        <taxon>Agaricomycetidae</taxon>
        <taxon>Jaapiales</taxon>
        <taxon>Jaapiaceae</taxon>
        <taxon>Jaapia</taxon>
    </lineage>
</organism>
<evidence type="ECO:0000313" key="2">
    <source>
        <dbReference type="EMBL" id="KDQ56669.1"/>
    </source>
</evidence>
<evidence type="ECO:0000313" key="3">
    <source>
        <dbReference type="Proteomes" id="UP000027265"/>
    </source>
</evidence>
<evidence type="ECO:0000256" key="1">
    <source>
        <dbReference type="SAM" id="MobiDB-lite"/>
    </source>
</evidence>
<dbReference type="EMBL" id="KL197721">
    <property type="protein sequence ID" value="KDQ56669.1"/>
    <property type="molecule type" value="Genomic_DNA"/>
</dbReference>
<keyword evidence="3" id="KW-1185">Reference proteome</keyword>
<dbReference type="STRING" id="933084.A0A067PPG1"/>
<dbReference type="InParanoid" id="A0A067PPG1"/>
<feature type="region of interest" description="Disordered" evidence="1">
    <location>
        <begin position="150"/>
        <end position="191"/>
    </location>
</feature>
<proteinExistence type="predicted"/>
<accession>A0A067PPG1</accession>
<dbReference type="Proteomes" id="UP000027265">
    <property type="component" value="Unassembled WGS sequence"/>
</dbReference>